<reference evidence="1 2" key="1">
    <citation type="submission" date="2023-02" db="EMBL/GenBank/DDBJ databases">
        <title>Gemone sequence of Telluria chitinolytica ACM 3522T.</title>
        <authorList>
            <person name="Frediansyah A."/>
            <person name="Miess H."/>
            <person name="Gross H."/>
        </authorList>
    </citation>
    <scope>NUCLEOTIDE SEQUENCE [LARGE SCALE GENOMIC DNA]</scope>
    <source>
        <strain evidence="1 2">ACM 3522</strain>
    </source>
</reference>
<accession>A0ABY8BDV0</accession>
<evidence type="ECO:0000313" key="2">
    <source>
        <dbReference type="Proteomes" id="UP001216510"/>
    </source>
</evidence>
<protein>
    <submittedName>
        <fullName evidence="1">Uncharacterized protein</fullName>
    </submittedName>
</protein>
<dbReference type="EMBL" id="CP119083">
    <property type="protein sequence ID" value="WEF34094.1"/>
    <property type="molecule type" value="Genomic_DNA"/>
</dbReference>
<dbReference type="Proteomes" id="UP001216510">
    <property type="component" value="Chromosome"/>
</dbReference>
<gene>
    <name evidence="1" type="ORF">PX653_04795</name>
</gene>
<organism evidence="1 2">
    <name type="scientific">Pseudoduganella chitinolytica</name>
    <dbReference type="NCBI Taxonomy" id="34070"/>
    <lineage>
        <taxon>Bacteria</taxon>
        <taxon>Pseudomonadati</taxon>
        <taxon>Pseudomonadota</taxon>
        <taxon>Betaproteobacteria</taxon>
        <taxon>Burkholderiales</taxon>
        <taxon>Oxalobacteraceae</taxon>
        <taxon>Telluria group</taxon>
        <taxon>Pseudoduganella</taxon>
    </lineage>
</organism>
<name>A0ABY8BDV0_9BURK</name>
<keyword evidence="2" id="KW-1185">Reference proteome</keyword>
<proteinExistence type="predicted"/>
<dbReference type="RefSeq" id="WP_277416776.1">
    <property type="nucleotide sequence ID" value="NZ_CP119083.1"/>
</dbReference>
<evidence type="ECO:0000313" key="1">
    <source>
        <dbReference type="EMBL" id="WEF34094.1"/>
    </source>
</evidence>
<sequence>MTHDLIEAFIEKWLDFQLQIRQKDGFNEPLFEELVKLLQQIKPLLERKDSIPKSLAEIFLDMWGAMTSCAEMYGIDVQQRIYVAADHLTNHARDICTS</sequence>